<comment type="caution">
    <text evidence="1">The sequence shown here is derived from an EMBL/GenBank/DDBJ whole genome shotgun (WGS) entry which is preliminary data.</text>
</comment>
<evidence type="ECO:0000313" key="2">
    <source>
        <dbReference type="Proteomes" id="UP001057402"/>
    </source>
</evidence>
<name>A0ACB9M8P4_9MYRT</name>
<accession>A0ACB9M8P4</accession>
<dbReference type="Proteomes" id="UP001057402">
    <property type="component" value="Chromosome 10"/>
</dbReference>
<organism evidence="1 2">
    <name type="scientific">Melastoma candidum</name>
    <dbReference type="NCBI Taxonomy" id="119954"/>
    <lineage>
        <taxon>Eukaryota</taxon>
        <taxon>Viridiplantae</taxon>
        <taxon>Streptophyta</taxon>
        <taxon>Embryophyta</taxon>
        <taxon>Tracheophyta</taxon>
        <taxon>Spermatophyta</taxon>
        <taxon>Magnoliopsida</taxon>
        <taxon>eudicotyledons</taxon>
        <taxon>Gunneridae</taxon>
        <taxon>Pentapetalae</taxon>
        <taxon>rosids</taxon>
        <taxon>malvids</taxon>
        <taxon>Myrtales</taxon>
        <taxon>Melastomataceae</taxon>
        <taxon>Melastomatoideae</taxon>
        <taxon>Melastomateae</taxon>
        <taxon>Melastoma</taxon>
    </lineage>
</organism>
<evidence type="ECO:0000313" key="1">
    <source>
        <dbReference type="EMBL" id="KAI4320699.1"/>
    </source>
</evidence>
<reference evidence="2" key="1">
    <citation type="journal article" date="2023" name="Front. Plant Sci.">
        <title>Chromosomal-level genome assembly of Melastoma candidum provides insights into trichome evolution.</title>
        <authorList>
            <person name="Zhong Y."/>
            <person name="Wu W."/>
            <person name="Sun C."/>
            <person name="Zou P."/>
            <person name="Liu Y."/>
            <person name="Dai S."/>
            <person name="Zhou R."/>
        </authorList>
    </citation>
    <scope>NUCLEOTIDE SEQUENCE [LARGE SCALE GENOMIC DNA]</scope>
</reference>
<protein>
    <submittedName>
        <fullName evidence="1">Uncharacterized protein</fullName>
    </submittedName>
</protein>
<dbReference type="EMBL" id="CM042889">
    <property type="protein sequence ID" value="KAI4320699.1"/>
    <property type="molecule type" value="Genomic_DNA"/>
</dbReference>
<gene>
    <name evidence="1" type="ORF">MLD38_034152</name>
</gene>
<proteinExistence type="predicted"/>
<sequence length="78" mass="8400">MFLRRRRKISAASNFSAAVDADIIDQIDPGEFRHRPPVSSPVLFLSPFVSVVDLRLLGLGSAAVCLSRDVGFRLSGGA</sequence>
<keyword evidence="2" id="KW-1185">Reference proteome</keyword>